<evidence type="ECO:0000256" key="2">
    <source>
        <dbReference type="ARBA" id="ARBA00022723"/>
    </source>
</evidence>
<evidence type="ECO:0000256" key="5">
    <source>
        <dbReference type="ARBA" id="ARBA00023242"/>
    </source>
</evidence>
<name>A0A420H7M7_9PEZI</name>
<feature type="compositionally biased region" description="Basic and acidic residues" evidence="6">
    <location>
        <begin position="319"/>
        <end position="330"/>
    </location>
</feature>
<dbReference type="GO" id="GO:0005634">
    <property type="term" value="C:nucleus"/>
    <property type="evidence" value="ECO:0007669"/>
    <property type="project" value="UniProtKB-SubCell"/>
</dbReference>
<accession>A0A420H7M7</accession>
<feature type="domain" description="PARP-type" evidence="7">
    <location>
        <begin position="3"/>
        <end position="88"/>
    </location>
</feature>
<dbReference type="InterPro" id="IPR036957">
    <property type="entry name" value="Znf_PARP_sf"/>
</dbReference>
<feature type="compositionally biased region" description="Basic and acidic residues" evidence="6">
    <location>
        <begin position="226"/>
        <end position="235"/>
    </location>
</feature>
<dbReference type="Gene3D" id="3.30.1740.10">
    <property type="entry name" value="Zinc finger, PARP-type"/>
    <property type="match status" value="1"/>
</dbReference>
<feature type="compositionally biased region" description="Polar residues" evidence="6">
    <location>
        <begin position="280"/>
        <end position="293"/>
    </location>
</feature>
<dbReference type="SUPFAM" id="SSF57716">
    <property type="entry name" value="Glucocorticoid receptor-like (DNA-binding domain)"/>
    <property type="match status" value="1"/>
</dbReference>
<keyword evidence="4" id="KW-0862">Zinc</keyword>
<dbReference type="SMART" id="SM01336">
    <property type="entry name" value="zf-PARP"/>
    <property type="match status" value="1"/>
</dbReference>
<keyword evidence="3" id="KW-0863">Zinc-finger</keyword>
<feature type="compositionally biased region" description="Basic and acidic residues" evidence="6">
    <location>
        <begin position="141"/>
        <end position="150"/>
    </location>
</feature>
<evidence type="ECO:0000256" key="4">
    <source>
        <dbReference type="ARBA" id="ARBA00022833"/>
    </source>
</evidence>
<dbReference type="Pfam" id="PF00645">
    <property type="entry name" value="zf-PARP"/>
    <property type="match status" value="1"/>
</dbReference>
<evidence type="ECO:0000256" key="6">
    <source>
        <dbReference type="SAM" id="MobiDB-lite"/>
    </source>
</evidence>
<feature type="compositionally biased region" description="Basic residues" evidence="6">
    <location>
        <begin position="392"/>
        <end position="402"/>
    </location>
</feature>
<keyword evidence="5" id="KW-0539">Nucleus</keyword>
<evidence type="ECO:0000256" key="1">
    <source>
        <dbReference type="ARBA" id="ARBA00004123"/>
    </source>
</evidence>
<keyword evidence="2" id="KW-0479">Metal-binding</keyword>
<proteinExistence type="predicted"/>
<feature type="compositionally biased region" description="Polar residues" evidence="6">
    <location>
        <begin position="331"/>
        <end position="344"/>
    </location>
</feature>
<organism evidence="8 9">
    <name type="scientific">Golovinomyces cichoracearum</name>
    <dbReference type="NCBI Taxonomy" id="62708"/>
    <lineage>
        <taxon>Eukaryota</taxon>
        <taxon>Fungi</taxon>
        <taxon>Dikarya</taxon>
        <taxon>Ascomycota</taxon>
        <taxon>Pezizomycotina</taxon>
        <taxon>Leotiomycetes</taxon>
        <taxon>Erysiphales</taxon>
        <taxon>Erysiphaceae</taxon>
        <taxon>Golovinomyces</taxon>
    </lineage>
</organism>
<feature type="region of interest" description="Disordered" evidence="6">
    <location>
        <begin position="194"/>
        <end position="402"/>
    </location>
</feature>
<sequence length="402" mass="45605">MSYRVEVAPSGRAGCQSTDCKKAAIKIGKNELRLGTWVDIPDRGGSWRWRHWGCVTGKILLNIRQALDQSGSGEYNWKALDGYEGFEEKSSLHHHPDLQAKVRRVITQGFIDPEDFKGDPEMNKIGNTGLRTASSKRKKKEKDNEESPDLLELRRQLDALTAERENILAQGASPSNIDIQLKIVKDALSESENAKVLEKKQQMAQKKSRKRTGRHGYESESEGLEDLGKRTEKPPKKQRISAKVNKTSAKTDKAQPQPKTRGKKLVKKENHPHYDEADDNNTPVKSECLSSLNVKEETNEEIDFLKTDQCSAKSKRHTGKMDEKKDRANRENYSSKSPQTNTVQTKKHQTENRSKSTKESEIKRETEDDSLADVTVPDKEQPKAESGITNPRYRKRKNKVDS</sequence>
<evidence type="ECO:0000259" key="7">
    <source>
        <dbReference type="PROSITE" id="PS50064"/>
    </source>
</evidence>
<evidence type="ECO:0000256" key="3">
    <source>
        <dbReference type="ARBA" id="ARBA00022771"/>
    </source>
</evidence>
<dbReference type="Proteomes" id="UP000285405">
    <property type="component" value="Unassembled WGS sequence"/>
</dbReference>
<dbReference type="PROSITE" id="PS50064">
    <property type="entry name" value="ZF_PARP_2"/>
    <property type="match status" value="1"/>
</dbReference>
<feature type="compositionally biased region" description="Basic and acidic residues" evidence="6">
    <location>
        <begin position="348"/>
        <end position="366"/>
    </location>
</feature>
<dbReference type="InterPro" id="IPR001510">
    <property type="entry name" value="Znf_PARP"/>
</dbReference>
<protein>
    <submittedName>
        <fullName evidence="8">Putative zf-parp type zinc finger protein</fullName>
    </submittedName>
</protein>
<evidence type="ECO:0000313" key="8">
    <source>
        <dbReference type="EMBL" id="RKF53434.1"/>
    </source>
</evidence>
<dbReference type="EMBL" id="MCBR01022120">
    <property type="protein sequence ID" value="RKF53434.1"/>
    <property type="molecule type" value="Genomic_DNA"/>
</dbReference>
<dbReference type="GO" id="GO:0003677">
    <property type="term" value="F:DNA binding"/>
    <property type="evidence" value="ECO:0007669"/>
    <property type="project" value="InterPro"/>
</dbReference>
<comment type="subcellular location">
    <subcellularLocation>
        <location evidence="1">Nucleus</location>
    </subcellularLocation>
</comment>
<feature type="region of interest" description="Disordered" evidence="6">
    <location>
        <begin position="113"/>
        <end position="150"/>
    </location>
</feature>
<reference evidence="8 9" key="1">
    <citation type="journal article" date="2018" name="BMC Genomics">
        <title>Comparative genome analyses reveal sequence features reflecting distinct modes of host-adaptation between dicot and monocot powdery mildew.</title>
        <authorList>
            <person name="Wu Y."/>
            <person name="Ma X."/>
            <person name="Pan Z."/>
            <person name="Kale S.D."/>
            <person name="Song Y."/>
            <person name="King H."/>
            <person name="Zhang Q."/>
            <person name="Presley C."/>
            <person name="Deng X."/>
            <person name="Wei C.I."/>
            <person name="Xiao S."/>
        </authorList>
    </citation>
    <scope>NUCLEOTIDE SEQUENCE [LARGE SCALE GENOMIC DNA]</scope>
    <source>
        <strain evidence="8">UCSC1</strain>
    </source>
</reference>
<evidence type="ECO:0000313" key="9">
    <source>
        <dbReference type="Proteomes" id="UP000285405"/>
    </source>
</evidence>
<dbReference type="AlphaFoldDB" id="A0A420H7M7"/>
<comment type="caution">
    <text evidence="8">The sequence shown here is derived from an EMBL/GenBank/DDBJ whole genome shotgun (WGS) entry which is preliminary data.</text>
</comment>
<dbReference type="GO" id="GO:0008270">
    <property type="term" value="F:zinc ion binding"/>
    <property type="evidence" value="ECO:0007669"/>
    <property type="project" value="UniProtKB-KW"/>
</dbReference>
<dbReference type="OrthoDB" id="429950at2759"/>
<gene>
    <name evidence="8" type="ORF">GcC1_221030</name>
</gene>